<evidence type="ECO:0000313" key="1">
    <source>
        <dbReference type="EMBL" id="GAG58963.1"/>
    </source>
</evidence>
<comment type="caution">
    <text evidence="1">The sequence shown here is derived from an EMBL/GenBank/DDBJ whole genome shotgun (WGS) entry which is preliminary data.</text>
</comment>
<feature type="non-terminal residue" evidence="1">
    <location>
        <position position="1"/>
    </location>
</feature>
<reference evidence="1" key="1">
    <citation type="journal article" date="2014" name="Front. Microbiol.">
        <title>High frequency of phylogenetically diverse reductive dehalogenase-homologous genes in deep subseafloor sedimentary metagenomes.</title>
        <authorList>
            <person name="Kawai M."/>
            <person name="Futagami T."/>
            <person name="Toyoda A."/>
            <person name="Takaki Y."/>
            <person name="Nishi S."/>
            <person name="Hori S."/>
            <person name="Arai W."/>
            <person name="Tsubouchi T."/>
            <person name="Morono Y."/>
            <person name="Uchiyama I."/>
            <person name="Ito T."/>
            <person name="Fujiyama A."/>
            <person name="Inagaki F."/>
            <person name="Takami H."/>
        </authorList>
    </citation>
    <scope>NUCLEOTIDE SEQUENCE</scope>
    <source>
        <strain evidence="1">Expedition CK06-06</strain>
    </source>
</reference>
<gene>
    <name evidence="1" type="ORF">S01H4_09783</name>
</gene>
<sequence>FPLDFLYGFAEVMSKKISCPYYLLLVVTRSAAESNRVERFIIF</sequence>
<dbReference type="AlphaFoldDB" id="X0ZF81"/>
<name>X0ZF81_9ZZZZ</name>
<organism evidence="1">
    <name type="scientific">marine sediment metagenome</name>
    <dbReference type="NCBI Taxonomy" id="412755"/>
    <lineage>
        <taxon>unclassified sequences</taxon>
        <taxon>metagenomes</taxon>
        <taxon>ecological metagenomes</taxon>
    </lineage>
</organism>
<accession>X0ZF81</accession>
<dbReference type="EMBL" id="BART01003608">
    <property type="protein sequence ID" value="GAG58963.1"/>
    <property type="molecule type" value="Genomic_DNA"/>
</dbReference>
<protein>
    <submittedName>
        <fullName evidence="1">Uncharacterized protein</fullName>
    </submittedName>
</protein>
<proteinExistence type="predicted"/>